<keyword evidence="1" id="KW-0028">Amino-acid biosynthesis</keyword>
<dbReference type="AlphaFoldDB" id="A0A1B1TB55"/>
<dbReference type="GO" id="GO:0008652">
    <property type="term" value="P:amino acid biosynthetic process"/>
    <property type="evidence" value="ECO:0007669"/>
    <property type="project" value="UniProtKB-KW"/>
</dbReference>
<dbReference type="InterPro" id="IPR036554">
    <property type="entry name" value="GHMP_kinase_C_sf"/>
</dbReference>
<keyword evidence="3 7" id="KW-0808">Transferase</keyword>
<keyword evidence="2" id="KW-0547">Nucleotide-binding</keyword>
<dbReference type="GO" id="GO:0005524">
    <property type="term" value="F:ATP binding"/>
    <property type="evidence" value="ECO:0007669"/>
    <property type="project" value="UniProtKB-KW"/>
</dbReference>
<evidence type="ECO:0000256" key="5">
    <source>
        <dbReference type="NCBIfam" id="TIGR01920"/>
    </source>
</evidence>
<dbReference type="SUPFAM" id="SSF54211">
    <property type="entry name" value="Ribosomal protein S5 domain 2-like"/>
    <property type="match status" value="1"/>
</dbReference>
<evidence type="ECO:0000313" key="7">
    <source>
        <dbReference type="EMBL" id="ANV79512.1"/>
    </source>
</evidence>
<protein>
    <recommendedName>
        <fullName evidence="5">Shikimate kinase</fullName>
        <ecNumber evidence="5">2.7.1.71</ecNumber>
    </recommendedName>
</protein>
<dbReference type="GO" id="GO:0005737">
    <property type="term" value="C:cytoplasm"/>
    <property type="evidence" value="ECO:0007669"/>
    <property type="project" value="InterPro"/>
</dbReference>
<evidence type="ECO:0000256" key="4">
    <source>
        <dbReference type="ARBA" id="ARBA00022840"/>
    </source>
</evidence>
<dbReference type="GO" id="GO:0009073">
    <property type="term" value="P:aromatic amino acid family biosynthetic process"/>
    <property type="evidence" value="ECO:0007669"/>
    <property type="project" value="InterPro"/>
</dbReference>
<reference evidence="7" key="1">
    <citation type="submission" date="2014-11" db="EMBL/GenBank/DDBJ databases">
        <authorList>
            <person name="Zhu J."/>
            <person name="Qi W."/>
            <person name="Song R."/>
        </authorList>
    </citation>
    <scope>NUCLEOTIDE SEQUENCE</scope>
</reference>
<organism evidence="7">
    <name type="scientific">uncultured Poseidoniia archaeon</name>
    <dbReference type="NCBI Taxonomy" id="1697135"/>
    <lineage>
        <taxon>Archaea</taxon>
        <taxon>Methanobacteriati</taxon>
        <taxon>Thermoplasmatota</taxon>
        <taxon>Candidatus Poseidoniia</taxon>
        <taxon>environmental samples</taxon>
    </lineage>
</organism>
<evidence type="ECO:0000256" key="1">
    <source>
        <dbReference type="ARBA" id="ARBA00022605"/>
    </source>
</evidence>
<accession>A0A1B1TB55</accession>
<keyword evidence="3 7" id="KW-0418">Kinase</keyword>
<dbReference type="EC" id="2.7.1.71" evidence="5"/>
<dbReference type="PRINTS" id="PR00959">
    <property type="entry name" value="MEVGALKINASE"/>
</dbReference>
<name>A0A1B1TB55_9ARCH</name>
<dbReference type="Pfam" id="PF00288">
    <property type="entry name" value="GHMP_kinases_N"/>
    <property type="match status" value="1"/>
</dbReference>
<dbReference type="SUPFAM" id="SSF55060">
    <property type="entry name" value="GHMP Kinase, C-terminal domain"/>
    <property type="match status" value="1"/>
</dbReference>
<dbReference type="GO" id="GO:0009423">
    <property type="term" value="P:chorismate biosynthetic process"/>
    <property type="evidence" value="ECO:0007669"/>
    <property type="project" value="UniProtKB-UniRule"/>
</dbReference>
<sequence length="283" mass="30549">MNILGEGEARGGVSILHALGTGKGCSVGVNLLTKVKLVDKKSENLQDKHKLLDSVIKCWKAEGFPLPKEYGWDIFSEVPIGQGLKSSSALACAAIKSLNSASWMNLNNFEIIDLAVKAQKGAGCTITGSIDDAWCAMAEGWKLIDSTKNAAESVLSEGEIQNSLCVLIAIRGNRKKDIKIESFKEYNALFDKALKSIERREIFEALTTNGMGVAAANDDDEAIKICNLSIINGAIAAGITGSGPAICIICYEKEVEVLSDIIKKYDMDLIRTTFYNFSDEGEV</sequence>
<feature type="domain" description="GHMP kinase N-terminal" evidence="6">
    <location>
        <begin position="68"/>
        <end position="137"/>
    </location>
</feature>
<dbReference type="GO" id="GO:0004765">
    <property type="term" value="F:shikimate kinase activity"/>
    <property type="evidence" value="ECO:0007669"/>
    <property type="project" value="UniProtKB-UniRule"/>
</dbReference>
<dbReference type="InterPro" id="IPR010189">
    <property type="entry name" value="SK_arc"/>
</dbReference>
<evidence type="ECO:0000256" key="3">
    <source>
        <dbReference type="ARBA" id="ARBA00022777"/>
    </source>
</evidence>
<dbReference type="EMBL" id="KP211837">
    <property type="protein sequence ID" value="ANV79512.1"/>
    <property type="molecule type" value="Genomic_DNA"/>
</dbReference>
<evidence type="ECO:0000259" key="6">
    <source>
        <dbReference type="Pfam" id="PF00288"/>
    </source>
</evidence>
<reference evidence="7" key="2">
    <citation type="journal article" date="2015" name="ISME J.">
        <title>A new class of marine Euryarchaeota group II from the Mediterranean deep chlorophyll maximum.</title>
        <authorList>
            <person name="Martin-Cuadrado A.B."/>
            <person name="Garcia-Heredia I."/>
            <person name="Molto A.G."/>
            <person name="Lopez-Ubeda R."/>
            <person name="Kimes N."/>
            <person name="Lopez-Garcia P."/>
            <person name="Moreira D."/>
            <person name="Rodriguez-Valera F."/>
        </authorList>
    </citation>
    <scope>NUCLEOTIDE SEQUENCE</scope>
</reference>
<evidence type="ECO:0000256" key="2">
    <source>
        <dbReference type="ARBA" id="ARBA00022741"/>
    </source>
</evidence>
<dbReference type="InterPro" id="IPR006204">
    <property type="entry name" value="GHMP_kinase_N_dom"/>
</dbReference>
<dbReference type="InterPro" id="IPR020568">
    <property type="entry name" value="Ribosomal_Su5_D2-typ_SF"/>
</dbReference>
<proteinExistence type="predicted"/>
<keyword evidence="4" id="KW-0067">ATP-binding</keyword>
<dbReference type="NCBIfam" id="TIGR01920">
    <property type="entry name" value="Shik_kin_archae"/>
    <property type="match status" value="1"/>
</dbReference>
<dbReference type="Gene3D" id="3.30.230.120">
    <property type="match status" value="1"/>
</dbReference>